<feature type="compositionally biased region" description="Basic residues" evidence="5">
    <location>
        <begin position="1"/>
        <end position="14"/>
    </location>
</feature>
<dbReference type="InterPro" id="IPR040000">
    <property type="entry name" value="NOP9"/>
</dbReference>
<protein>
    <recommendedName>
        <fullName evidence="1">Nucleolar protein 9</fullName>
    </recommendedName>
    <alternativeName>
        <fullName evidence="3 4">Pumilio domain-containing protein NOP9</fullName>
    </alternativeName>
</protein>
<feature type="region of interest" description="Disordered" evidence="5">
    <location>
        <begin position="508"/>
        <end position="530"/>
    </location>
</feature>
<evidence type="ECO:0000313" key="6">
    <source>
        <dbReference type="EMBL" id="KIM42791.1"/>
    </source>
</evidence>
<dbReference type="HOGENOM" id="CLU_008720_0_0_1"/>
<feature type="region of interest" description="Disordered" evidence="5">
    <location>
        <begin position="1"/>
        <end position="47"/>
    </location>
</feature>
<reference evidence="6 7" key="1">
    <citation type="submission" date="2014-04" db="EMBL/GenBank/DDBJ databases">
        <authorList>
            <consortium name="DOE Joint Genome Institute"/>
            <person name="Kuo A."/>
            <person name="Gay G."/>
            <person name="Dore J."/>
            <person name="Kohler A."/>
            <person name="Nagy L.G."/>
            <person name="Floudas D."/>
            <person name="Copeland A."/>
            <person name="Barry K.W."/>
            <person name="Cichocki N."/>
            <person name="Veneault-Fourrey C."/>
            <person name="LaButti K."/>
            <person name="Lindquist E.A."/>
            <person name="Lipzen A."/>
            <person name="Lundell T."/>
            <person name="Morin E."/>
            <person name="Murat C."/>
            <person name="Sun H."/>
            <person name="Tunlid A."/>
            <person name="Henrissat B."/>
            <person name="Grigoriev I.V."/>
            <person name="Hibbett D.S."/>
            <person name="Martin F."/>
            <person name="Nordberg H.P."/>
            <person name="Cantor M.N."/>
            <person name="Hua S.X."/>
        </authorList>
    </citation>
    <scope>NUCLEOTIDE SEQUENCE [LARGE SCALE GENOMIC DNA]</scope>
    <source>
        <strain evidence="7">h7</strain>
    </source>
</reference>
<reference evidence="7" key="2">
    <citation type="submission" date="2015-01" db="EMBL/GenBank/DDBJ databases">
        <title>Evolutionary Origins and Diversification of the Mycorrhizal Mutualists.</title>
        <authorList>
            <consortium name="DOE Joint Genome Institute"/>
            <consortium name="Mycorrhizal Genomics Consortium"/>
            <person name="Kohler A."/>
            <person name="Kuo A."/>
            <person name="Nagy L.G."/>
            <person name="Floudas D."/>
            <person name="Copeland A."/>
            <person name="Barry K.W."/>
            <person name="Cichocki N."/>
            <person name="Veneault-Fourrey C."/>
            <person name="LaButti K."/>
            <person name="Lindquist E.A."/>
            <person name="Lipzen A."/>
            <person name="Lundell T."/>
            <person name="Morin E."/>
            <person name="Murat C."/>
            <person name="Riley R."/>
            <person name="Ohm R."/>
            <person name="Sun H."/>
            <person name="Tunlid A."/>
            <person name="Henrissat B."/>
            <person name="Grigoriev I.V."/>
            <person name="Hibbett D.S."/>
            <person name="Martin F."/>
        </authorList>
    </citation>
    <scope>NUCLEOTIDE SEQUENCE [LARGE SCALE GENOMIC DNA]</scope>
    <source>
        <strain evidence="7">h7</strain>
    </source>
</reference>
<dbReference type="GO" id="GO:0005730">
    <property type="term" value="C:nucleolus"/>
    <property type="evidence" value="ECO:0007669"/>
    <property type="project" value="TreeGrafter"/>
</dbReference>
<proteinExistence type="predicted"/>
<feature type="compositionally biased region" description="Acidic residues" evidence="5">
    <location>
        <begin position="30"/>
        <end position="40"/>
    </location>
</feature>
<dbReference type="GO" id="GO:0000056">
    <property type="term" value="P:ribosomal small subunit export from nucleus"/>
    <property type="evidence" value="ECO:0007669"/>
    <property type="project" value="TreeGrafter"/>
</dbReference>
<dbReference type="InterPro" id="IPR011989">
    <property type="entry name" value="ARM-like"/>
</dbReference>
<dbReference type="Gene3D" id="1.25.10.10">
    <property type="entry name" value="Leucine-rich Repeat Variant"/>
    <property type="match status" value="3"/>
</dbReference>
<dbReference type="STRING" id="686832.A0A0C3CGQ4"/>
<dbReference type="InterPro" id="IPR001313">
    <property type="entry name" value="Pumilio_RNA-bd_rpt"/>
</dbReference>
<dbReference type="GO" id="GO:0030686">
    <property type="term" value="C:90S preribosome"/>
    <property type="evidence" value="ECO:0007669"/>
    <property type="project" value="TreeGrafter"/>
</dbReference>
<dbReference type="Proteomes" id="UP000053424">
    <property type="component" value="Unassembled WGS sequence"/>
</dbReference>
<accession>A0A0C3CGQ4</accession>
<keyword evidence="2" id="KW-0677">Repeat</keyword>
<dbReference type="GO" id="GO:0000472">
    <property type="term" value="P:endonucleolytic cleavage to generate mature 5'-end of SSU-rRNA from (SSU-rRNA, 5.8S rRNA, LSU-rRNA)"/>
    <property type="evidence" value="ECO:0007669"/>
    <property type="project" value="TreeGrafter"/>
</dbReference>
<evidence type="ECO:0000256" key="3">
    <source>
        <dbReference type="ARBA" id="ARBA00030932"/>
    </source>
</evidence>
<dbReference type="EMBL" id="KN831777">
    <property type="protein sequence ID" value="KIM42791.1"/>
    <property type="molecule type" value="Genomic_DNA"/>
</dbReference>
<evidence type="ECO:0000256" key="4">
    <source>
        <dbReference type="ARBA" id="ARBA00031929"/>
    </source>
</evidence>
<dbReference type="GO" id="GO:0000480">
    <property type="term" value="P:endonucleolytic cleavage in 5'-ETS of tricistronic rRNA transcript (SSU-rRNA, 5.8S rRNA, LSU-rRNA)"/>
    <property type="evidence" value="ECO:0007669"/>
    <property type="project" value="TreeGrafter"/>
</dbReference>
<dbReference type="Pfam" id="PF22493">
    <property type="entry name" value="PUF_NOP9"/>
    <property type="match status" value="1"/>
</dbReference>
<evidence type="ECO:0000313" key="7">
    <source>
        <dbReference type="Proteomes" id="UP000053424"/>
    </source>
</evidence>
<dbReference type="InterPro" id="IPR016024">
    <property type="entry name" value="ARM-type_fold"/>
</dbReference>
<dbReference type="AlphaFoldDB" id="A0A0C3CGQ4"/>
<evidence type="ECO:0000256" key="2">
    <source>
        <dbReference type="ARBA" id="ARBA00022737"/>
    </source>
</evidence>
<feature type="region of interest" description="Disordered" evidence="5">
    <location>
        <begin position="670"/>
        <end position="720"/>
    </location>
</feature>
<dbReference type="OrthoDB" id="392571at2759"/>
<dbReference type="GO" id="GO:0003723">
    <property type="term" value="F:RNA binding"/>
    <property type="evidence" value="ECO:0007669"/>
    <property type="project" value="InterPro"/>
</dbReference>
<evidence type="ECO:0000256" key="5">
    <source>
        <dbReference type="SAM" id="MobiDB-lite"/>
    </source>
</evidence>
<keyword evidence="7" id="KW-1185">Reference proteome</keyword>
<evidence type="ECO:0000256" key="1">
    <source>
        <dbReference type="ARBA" id="ARBA00016427"/>
    </source>
</evidence>
<dbReference type="PANTHER" id="PTHR13102:SF0">
    <property type="entry name" value="NUCLEOLAR PROTEIN 9"/>
    <property type="match status" value="1"/>
</dbReference>
<dbReference type="SUPFAM" id="SSF48371">
    <property type="entry name" value="ARM repeat"/>
    <property type="match status" value="1"/>
</dbReference>
<gene>
    <name evidence="6" type="ORF">M413DRAFT_444447</name>
</gene>
<organism evidence="6 7">
    <name type="scientific">Hebeloma cylindrosporum</name>
    <dbReference type="NCBI Taxonomy" id="76867"/>
    <lineage>
        <taxon>Eukaryota</taxon>
        <taxon>Fungi</taxon>
        <taxon>Dikarya</taxon>
        <taxon>Basidiomycota</taxon>
        <taxon>Agaricomycotina</taxon>
        <taxon>Agaricomycetes</taxon>
        <taxon>Agaricomycetidae</taxon>
        <taxon>Agaricales</taxon>
        <taxon>Agaricineae</taxon>
        <taxon>Hymenogastraceae</taxon>
        <taxon>Hebeloma</taxon>
    </lineage>
</organism>
<dbReference type="GO" id="GO:0030688">
    <property type="term" value="C:preribosome, small subunit precursor"/>
    <property type="evidence" value="ECO:0007669"/>
    <property type="project" value="TreeGrafter"/>
</dbReference>
<feature type="compositionally biased region" description="Basic and acidic residues" evidence="5">
    <location>
        <begin position="670"/>
        <end position="682"/>
    </location>
</feature>
<name>A0A0C3CGQ4_HEBCY</name>
<sequence>MPREHRKRGKKHKKAPDEQYPIQAEYTQPEPEEPVQEESSEGPSWIVPAQKTQEEVNAEAPFGFVDADVKAYFRTVDVQIRNWQENEEESGGGGGGDVDPNEQKRLFFMAALNEMHGKEKQLATDPDCSVILERMAHSMDDFVRRVFIDSLAGSYDILVRHRFASHVCQTFFNLAADTISRETKGIMPEVPESTEEGELRTLTQLVLDICEELLPDFPALVTDPFASHVVRSLLLLLSPNLSLSEDGSQSAVRSKKSAAWKAKQGQMKSVFDDSKGKGKETLRSTPASFRQMAKRFVEEVRSQLGENETRAMVANKVACPGLQMLLEVEADQDMVNESGSLMDRVTAGLITTCLQDPTADVEESDFLGVLLRDANASHLLEIVVSRCPQDAFDAVWKTYFKGKLARLAHHPVANFVLAKAIERVSEGQLSDLFEELPDTWQKLIRTSRTGVLRAAIDRVAALGSSGFSISEAVYSALCITEPEDKALVVPATLSLLPLPEYRAALANQPAQERPPPHGNRPTHAPQDPLEPKIQGSVLLQSLLRLPEPHNQFVIDSIHAISVDDRIRIAQNSMGSRVFDALLDSPTVPAKMKRQFVMDFIGHYHTLVDDKLGSRVGDRCWAFCDTYLKEKIARSLVAQEQFLAGSFYGNFFARNLNLYLLQRRPEEWRNLQSERKRTQEHQQKQPIQPPPQSKPLPEALVGDERKDRRKRKSRPEDEIDALFNEKLGKRIKKAALVDDIPAEPTSVKSTKVEDQGLEQILGAIRVAPANTGHMKKKRRG</sequence>
<dbReference type="GO" id="GO:0000447">
    <property type="term" value="P:endonucleolytic cleavage in ITS1 to separate SSU-rRNA from 5.8S rRNA and LSU-rRNA from tricistronic rRNA transcript (SSU-rRNA, 5.8S rRNA, LSU-rRNA)"/>
    <property type="evidence" value="ECO:0007669"/>
    <property type="project" value="TreeGrafter"/>
</dbReference>
<dbReference type="PANTHER" id="PTHR13102">
    <property type="entry name" value="NUCLEOLAR PROTEIN 9"/>
    <property type="match status" value="1"/>
</dbReference>
<dbReference type="SMART" id="SM00025">
    <property type="entry name" value="Pumilio"/>
    <property type="match status" value="4"/>
</dbReference>